<dbReference type="Proteomes" id="UP000005867">
    <property type="component" value="Chromosome"/>
</dbReference>
<evidence type="ECO:0000313" key="2">
    <source>
        <dbReference type="EMBL" id="AET34256.1"/>
    </source>
</evidence>
<gene>
    <name evidence="2" type="ORF">P186_2880</name>
</gene>
<dbReference type="BioCyc" id="PSP1104324:GJSN-2818-MONOMER"/>
<dbReference type="GeneID" id="11594479"/>
<sequence length="85" mass="9029">MNILEGVYVAALFILSVLLVLYLGRLAVDLLEAKWVFEATRHASCAGPANASAGGVVVAMCIRLTFNGTPGVQLYNISVRYPTAS</sequence>
<keyword evidence="1" id="KW-0812">Transmembrane</keyword>
<evidence type="ECO:0000313" key="3">
    <source>
        <dbReference type="Proteomes" id="UP000005867"/>
    </source>
</evidence>
<protein>
    <submittedName>
        <fullName evidence="2">Uncharacterized protein</fullName>
    </submittedName>
</protein>
<dbReference type="KEGG" id="pyr:P186_2880"/>
<keyword evidence="1" id="KW-0472">Membrane</keyword>
<dbReference type="AlphaFoldDB" id="G7VFQ0"/>
<accession>G7VFQ0</accession>
<name>G7VFQ0_9CREN</name>
<reference evidence="2 3" key="1">
    <citation type="journal article" date="2012" name="J. Bacteriol.">
        <title>Complete genome sequence of strain 1860, a crenarchaeon of the genus pyrobaculum able to grow with various electron acceptors.</title>
        <authorList>
            <person name="Mardanov A.V."/>
            <person name="Gumerov V.M."/>
            <person name="Slobodkina G.B."/>
            <person name="Beletsky A.V."/>
            <person name="Bonch-Osmolovskaya E.A."/>
            <person name="Ravin N.V."/>
            <person name="Skryabin K.G."/>
        </authorList>
    </citation>
    <scope>NUCLEOTIDE SEQUENCE [LARGE SCALE GENOMIC DNA]</scope>
    <source>
        <strain evidence="2 3">1860</strain>
    </source>
</reference>
<evidence type="ECO:0000256" key="1">
    <source>
        <dbReference type="SAM" id="Phobius"/>
    </source>
</evidence>
<organism evidence="2 3">
    <name type="scientific">Pyrobaculum ferrireducens</name>
    <dbReference type="NCBI Taxonomy" id="1104324"/>
    <lineage>
        <taxon>Archaea</taxon>
        <taxon>Thermoproteota</taxon>
        <taxon>Thermoprotei</taxon>
        <taxon>Thermoproteales</taxon>
        <taxon>Thermoproteaceae</taxon>
        <taxon>Pyrobaculum</taxon>
    </lineage>
</organism>
<dbReference type="EMBL" id="CP003098">
    <property type="protein sequence ID" value="AET34256.1"/>
    <property type="molecule type" value="Genomic_DNA"/>
</dbReference>
<feature type="transmembrane region" description="Helical" evidence="1">
    <location>
        <begin position="6"/>
        <end position="24"/>
    </location>
</feature>
<dbReference type="OrthoDB" id="29177at2157"/>
<dbReference type="eggNOG" id="arCOG09812">
    <property type="taxonomic scope" value="Archaea"/>
</dbReference>
<keyword evidence="3" id="KW-1185">Reference proteome</keyword>
<dbReference type="RefSeq" id="WP_014290081.1">
    <property type="nucleotide sequence ID" value="NC_016645.1"/>
</dbReference>
<proteinExistence type="predicted"/>
<dbReference type="HOGENOM" id="CLU_2597891_0_0_2"/>
<keyword evidence="1" id="KW-1133">Transmembrane helix</keyword>